<dbReference type="eggNOG" id="COG2207">
    <property type="taxonomic scope" value="Bacteria"/>
</dbReference>
<reference evidence="5 6" key="1">
    <citation type="journal article" date="2015" name="Genome Announc.">
        <title>Expanding the biotechnology potential of lactobacilli through comparative genomics of 213 strains and associated genera.</title>
        <authorList>
            <person name="Sun Z."/>
            <person name="Harris H.M."/>
            <person name="McCann A."/>
            <person name="Guo C."/>
            <person name="Argimon S."/>
            <person name="Zhang W."/>
            <person name="Yang X."/>
            <person name="Jeffery I.B."/>
            <person name="Cooney J.C."/>
            <person name="Kagawa T.F."/>
            <person name="Liu W."/>
            <person name="Song Y."/>
            <person name="Salvetti E."/>
            <person name="Wrobel A."/>
            <person name="Rasinkangas P."/>
            <person name="Parkhill J."/>
            <person name="Rea M.C."/>
            <person name="O'Sullivan O."/>
            <person name="Ritari J."/>
            <person name="Douillard F.P."/>
            <person name="Paul Ross R."/>
            <person name="Yang R."/>
            <person name="Briner A.E."/>
            <person name="Felis G.E."/>
            <person name="de Vos W.M."/>
            <person name="Barrangou R."/>
            <person name="Klaenhammer T.R."/>
            <person name="Caufield P.W."/>
            <person name="Cui Y."/>
            <person name="Zhang H."/>
            <person name="O'Toole P.W."/>
        </authorList>
    </citation>
    <scope>NUCLEOTIDE SEQUENCE [LARGE SCALE GENOMIC DNA]</scope>
    <source>
        <strain evidence="5 6">DSM 20001</strain>
    </source>
</reference>
<dbReference type="SUPFAM" id="SSF46689">
    <property type="entry name" value="Homeodomain-like"/>
    <property type="match status" value="2"/>
</dbReference>
<dbReference type="GO" id="GO:0003700">
    <property type="term" value="F:DNA-binding transcription factor activity"/>
    <property type="evidence" value="ECO:0007669"/>
    <property type="project" value="InterPro"/>
</dbReference>
<dbReference type="GO" id="GO:0043565">
    <property type="term" value="F:sequence-specific DNA binding"/>
    <property type="evidence" value="ECO:0007669"/>
    <property type="project" value="InterPro"/>
</dbReference>
<dbReference type="Gene3D" id="1.10.10.60">
    <property type="entry name" value="Homeodomain-like"/>
    <property type="match status" value="2"/>
</dbReference>
<keyword evidence="1" id="KW-0805">Transcription regulation</keyword>
<accession>A0A0R1EXS9</accession>
<sequence>MVQTNPQLSLMQQFSQLLNFSFCEFTSSGQLITQVQRDMAVTLHPTQVVQRLPLFKSAQPQLFTVTHWQLLILCMPKLTEHHWNGFWLCFISLDAPSISHTAIDKDYVRKLATTIYLALYHKAATPKIHLTPKLDKLIADYSLRDLLLEELKTNEVTHYQEMNSIYEREKLLLAAITAGNLNRATSLGDQLLAIPEYIGMLSNDPLRRIKEFIIVTVVIVSRAANAGGVPAGESYFKGDKLIREAEKSVDLKNYKDFTRQIIAYYTHLVQRYQRQQLPTTVYQVEQYLQQHIYQPLSVEQVAAALNCAPATLSHTIKQATGLSLKQFILQRKVVEGRYLLKFSNRPIQEIATMLNFADPSHFTRVFRHYTGTTPSKFRH</sequence>
<evidence type="ECO:0000256" key="3">
    <source>
        <dbReference type="ARBA" id="ARBA00023163"/>
    </source>
</evidence>
<dbReference type="GeneID" id="65916545"/>
<dbReference type="PROSITE" id="PS00041">
    <property type="entry name" value="HTH_ARAC_FAMILY_1"/>
    <property type="match status" value="1"/>
</dbReference>
<dbReference type="Proteomes" id="UP000051181">
    <property type="component" value="Unassembled WGS sequence"/>
</dbReference>
<dbReference type="PRINTS" id="PR00032">
    <property type="entry name" value="HTHARAC"/>
</dbReference>
<dbReference type="AlphaFoldDB" id="A0A0R1EXS9"/>
<organism evidence="5 6">
    <name type="scientific">Loigolactobacillus coryniformis subsp. coryniformis KCTC 3167 = DSM 20001</name>
    <dbReference type="NCBI Taxonomy" id="913848"/>
    <lineage>
        <taxon>Bacteria</taxon>
        <taxon>Bacillati</taxon>
        <taxon>Bacillota</taxon>
        <taxon>Bacilli</taxon>
        <taxon>Lactobacillales</taxon>
        <taxon>Lactobacillaceae</taxon>
        <taxon>Loigolactobacillus</taxon>
    </lineage>
</organism>
<dbReference type="Pfam" id="PF12833">
    <property type="entry name" value="HTH_18"/>
    <property type="match status" value="1"/>
</dbReference>
<dbReference type="PANTHER" id="PTHR43280">
    <property type="entry name" value="ARAC-FAMILY TRANSCRIPTIONAL REGULATOR"/>
    <property type="match status" value="1"/>
</dbReference>
<name>A0A0R1EXS9_9LACO</name>
<evidence type="ECO:0000259" key="4">
    <source>
        <dbReference type="PROSITE" id="PS01124"/>
    </source>
</evidence>
<gene>
    <name evidence="5" type="ORF">FD22_GL002567</name>
</gene>
<keyword evidence="3" id="KW-0804">Transcription</keyword>
<feature type="domain" description="HTH araC/xylS-type" evidence="4">
    <location>
        <begin position="282"/>
        <end position="379"/>
    </location>
</feature>
<protein>
    <submittedName>
        <fullName evidence="5">Arac-type DNA-binding protein</fullName>
    </submittedName>
</protein>
<evidence type="ECO:0000256" key="2">
    <source>
        <dbReference type="ARBA" id="ARBA00023125"/>
    </source>
</evidence>
<evidence type="ECO:0000313" key="6">
    <source>
        <dbReference type="Proteomes" id="UP000051181"/>
    </source>
</evidence>
<evidence type="ECO:0000256" key="1">
    <source>
        <dbReference type="ARBA" id="ARBA00023015"/>
    </source>
</evidence>
<dbReference type="EMBL" id="AZCN01000093">
    <property type="protein sequence ID" value="KRK14269.1"/>
    <property type="molecule type" value="Genomic_DNA"/>
</dbReference>
<dbReference type="InterPro" id="IPR018060">
    <property type="entry name" value="HTH_AraC"/>
</dbReference>
<comment type="caution">
    <text evidence="5">The sequence shown here is derived from an EMBL/GenBank/DDBJ whole genome shotgun (WGS) entry which is preliminary data.</text>
</comment>
<dbReference type="SMART" id="SM00342">
    <property type="entry name" value="HTH_ARAC"/>
    <property type="match status" value="1"/>
</dbReference>
<dbReference type="InterPro" id="IPR018062">
    <property type="entry name" value="HTH_AraC-typ_CS"/>
</dbReference>
<dbReference type="PATRIC" id="fig|913848.6.peg.2616"/>
<proteinExistence type="predicted"/>
<dbReference type="InterPro" id="IPR009057">
    <property type="entry name" value="Homeodomain-like_sf"/>
</dbReference>
<dbReference type="PANTHER" id="PTHR43280:SF28">
    <property type="entry name" value="HTH-TYPE TRANSCRIPTIONAL ACTIVATOR RHAS"/>
    <property type="match status" value="1"/>
</dbReference>
<evidence type="ECO:0000313" key="5">
    <source>
        <dbReference type="EMBL" id="KRK14269.1"/>
    </source>
</evidence>
<dbReference type="InterPro" id="IPR020449">
    <property type="entry name" value="Tscrpt_reg_AraC-type_HTH"/>
</dbReference>
<dbReference type="RefSeq" id="WP_010011926.1">
    <property type="nucleotide sequence ID" value="NZ_AZCN01000093.1"/>
</dbReference>
<dbReference type="PROSITE" id="PS01124">
    <property type="entry name" value="HTH_ARAC_FAMILY_2"/>
    <property type="match status" value="1"/>
</dbReference>
<keyword evidence="2 5" id="KW-0238">DNA-binding</keyword>